<proteinExistence type="predicted"/>
<protein>
    <submittedName>
        <fullName evidence="1">Uncharacterized protein</fullName>
    </submittedName>
</protein>
<dbReference type="AlphaFoldDB" id="A0A934MLL7"/>
<keyword evidence="2" id="KW-1185">Reference proteome</keyword>
<dbReference type="RefSeq" id="WP_199019887.1">
    <property type="nucleotide sequence ID" value="NZ_JAELUP010000065.1"/>
</dbReference>
<evidence type="ECO:0000313" key="1">
    <source>
        <dbReference type="EMBL" id="MBJ6362335.1"/>
    </source>
</evidence>
<comment type="caution">
    <text evidence="1">The sequence shown here is derived from an EMBL/GenBank/DDBJ whole genome shotgun (WGS) entry which is preliminary data.</text>
</comment>
<gene>
    <name evidence="1" type="ORF">JFN88_13750</name>
</gene>
<organism evidence="1 2">
    <name type="scientific">Paenibacillus roseus</name>
    <dbReference type="NCBI Taxonomy" id="2798579"/>
    <lineage>
        <taxon>Bacteria</taxon>
        <taxon>Bacillati</taxon>
        <taxon>Bacillota</taxon>
        <taxon>Bacilli</taxon>
        <taxon>Bacillales</taxon>
        <taxon>Paenibacillaceae</taxon>
        <taxon>Paenibacillus</taxon>
    </lineage>
</organism>
<reference evidence="1" key="1">
    <citation type="submission" date="2020-12" db="EMBL/GenBank/DDBJ databases">
        <authorList>
            <person name="Huq M.A."/>
        </authorList>
    </citation>
    <scope>NUCLEOTIDE SEQUENCE</scope>
    <source>
        <strain evidence="1">MAHUQ-46</strain>
    </source>
</reference>
<sequence length="83" mass="9049">MKHSRRNRRHGVAPGYKMSKLLSQSIIIDTKGKDHVDQASKVLLATKNGGVGVIYVGPSVEGVDKEYVKVLTGNVDSRKPSFV</sequence>
<name>A0A934MLL7_9BACL</name>
<evidence type="ECO:0000313" key="2">
    <source>
        <dbReference type="Proteomes" id="UP000640274"/>
    </source>
</evidence>
<accession>A0A934MLL7</accession>
<dbReference type="Proteomes" id="UP000640274">
    <property type="component" value="Unassembled WGS sequence"/>
</dbReference>
<dbReference type="EMBL" id="JAELUP010000065">
    <property type="protein sequence ID" value="MBJ6362335.1"/>
    <property type="molecule type" value="Genomic_DNA"/>
</dbReference>